<dbReference type="GeneID" id="17258433"/>
<feature type="region of interest" description="Disordered" evidence="1">
    <location>
        <begin position="35"/>
        <end position="59"/>
    </location>
</feature>
<evidence type="ECO:0008006" key="4">
    <source>
        <dbReference type="Google" id="ProtNLM"/>
    </source>
</evidence>
<dbReference type="PaxDb" id="2903-EOD12277"/>
<dbReference type="RefSeq" id="XP_005764706.1">
    <property type="nucleotide sequence ID" value="XM_005764649.1"/>
</dbReference>
<name>A0A0D3ILZ2_EMIH1</name>
<dbReference type="AlphaFoldDB" id="A0A0D3ILZ2"/>
<reference evidence="2" key="2">
    <citation type="submission" date="2024-10" db="UniProtKB">
        <authorList>
            <consortium name="EnsemblProtists"/>
        </authorList>
    </citation>
    <scope>IDENTIFICATION</scope>
</reference>
<protein>
    <recommendedName>
        <fullName evidence="4">BTB domain-containing protein</fullName>
    </recommendedName>
</protein>
<organism evidence="2 3">
    <name type="scientific">Emiliania huxleyi (strain CCMP1516)</name>
    <dbReference type="NCBI Taxonomy" id="280463"/>
    <lineage>
        <taxon>Eukaryota</taxon>
        <taxon>Haptista</taxon>
        <taxon>Haptophyta</taxon>
        <taxon>Prymnesiophyceae</taxon>
        <taxon>Isochrysidales</taxon>
        <taxon>Noelaerhabdaceae</taxon>
        <taxon>Emiliania</taxon>
    </lineage>
</organism>
<feature type="compositionally biased region" description="Low complexity" evidence="1">
    <location>
        <begin position="45"/>
        <end position="54"/>
    </location>
</feature>
<reference evidence="3" key="1">
    <citation type="journal article" date="2013" name="Nature">
        <title>Pan genome of the phytoplankton Emiliania underpins its global distribution.</title>
        <authorList>
            <person name="Read B.A."/>
            <person name="Kegel J."/>
            <person name="Klute M.J."/>
            <person name="Kuo A."/>
            <person name="Lefebvre S.C."/>
            <person name="Maumus F."/>
            <person name="Mayer C."/>
            <person name="Miller J."/>
            <person name="Monier A."/>
            <person name="Salamov A."/>
            <person name="Young J."/>
            <person name="Aguilar M."/>
            <person name="Claverie J.M."/>
            <person name="Frickenhaus S."/>
            <person name="Gonzalez K."/>
            <person name="Herman E.K."/>
            <person name="Lin Y.C."/>
            <person name="Napier J."/>
            <person name="Ogata H."/>
            <person name="Sarno A.F."/>
            <person name="Shmutz J."/>
            <person name="Schroeder D."/>
            <person name="de Vargas C."/>
            <person name="Verret F."/>
            <person name="von Dassow P."/>
            <person name="Valentin K."/>
            <person name="Van de Peer Y."/>
            <person name="Wheeler G."/>
            <person name="Dacks J.B."/>
            <person name="Delwiche C.F."/>
            <person name="Dyhrman S.T."/>
            <person name="Glockner G."/>
            <person name="John U."/>
            <person name="Richards T."/>
            <person name="Worden A.Z."/>
            <person name="Zhang X."/>
            <person name="Grigoriev I.V."/>
            <person name="Allen A.E."/>
            <person name="Bidle K."/>
            <person name="Borodovsky M."/>
            <person name="Bowler C."/>
            <person name="Brownlee C."/>
            <person name="Cock J.M."/>
            <person name="Elias M."/>
            <person name="Gladyshev V.N."/>
            <person name="Groth M."/>
            <person name="Guda C."/>
            <person name="Hadaegh A."/>
            <person name="Iglesias-Rodriguez M.D."/>
            <person name="Jenkins J."/>
            <person name="Jones B.M."/>
            <person name="Lawson T."/>
            <person name="Leese F."/>
            <person name="Lindquist E."/>
            <person name="Lobanov A."/>
            <person name="Lomsadze A."/>
            <person name="Malik S.B."/>
            <person name="Marsh M.E."/>
            <person name="Mackinder L."/>
            <person name="Mock T."/>
            <person name="Mueller-Roeber B."/>
            <person name="Pagarete A."/>
            <person name="Parker M."/>
            <person name="Probert I."/>
            <person name="Quesneville H."/>
            <person name="Raines C."/>
            <person name="Rensing S.A."/>
            <person name="Riano-Pachon D.M."/>
            <person name="Richier S."/>
            <person name="Rokitta S."/>
            <person name="Shiraiwa Y."/>
            <person name="Soanes D.M."/>
            <person name="van der Giezen M."/>
            <person name="Wahlund T.M."/>
            <person name="Williams B."/>
            <person name="Wilson W."/>
            <person name="Wolfe G."/>
            <person name="Wurch L.L."/>
        </authorList>
    </citation>
    <scope>NUCLEOTIDE SEQUENCE</scope>
</reference>
<accession>A0A0D3ILZ2</accession>
<evidence type="ECO:0000313" key="2">
    <source>
        <dbReference type="EnsemblProtists" id="EOD12277"/>
    </source>
</evidence>
<evidence type="ECO:0000256" key="1">
    <source>
        <dbReference type="SAM" id="MobiDB-lite"/>
    </source>
</evidence>
<proteinExistence type="predicted"/>
<dbReference type="Proteomes" id="UP000013827">
    <property type="component" value="Unassembled WGS sequence"/>
</dbReference>
<dbReference type="KEGG" id="ehx:EMIHUDRAFT_459685"/>
<evidence type="ECO:0000313" key="3">
    <source>
        <dbReference type="Proteomes" id="UP000013827"/>
    </source>
</evidence>
<keyword evidence="3" id="KW-1185">Reference proteome</keyword>
<dbReference type="HOGENOM" id="CLU_1080067_0_0_1"/>
<sequence length="258" mass="24684">MPDRLSLQSLRSSLQSCASDLSEASLFYDEVACESPIPRRPPPAARAASSEAPSGNDEDEAGAVWVVAAGGERVFFPRAAAAVCTTLATAVELDGEGGGALTVDAGGGRNALSPATLRAACGACLRLGGGSTSADVVAAAPLPTLLPLLRASGYLGVDALLEPLCARVAAALVQLSPSAARAALGCGGDGAGGGEAPHEDAPLEPLSTRPGSAALARAHGGGGAAAPGCSSASAGNAITVAAGAAGTAPVCAVCGCSA</sequence>
<dbReference type="EnsemblProtists" id="EOD12277">
    <property type="protein sequence ID" value="EOD12277"/>
    <property type="gene ID" value="EMIHUDRAFT_459685"/>
</dbReference>